<gene>
    <name evidence="1" type="ORF">M413DRAFT_32303</name>
</gene>
<reference evidence="2" key="2">
    <citation type="submission" date="2015-01" db="EMBL/GenBank/DDBJ databases">
        <title>Evolutionary Origins and Diversification of the Mycorrhizal Mutualists.</title>
        <authorList>
            <consortium name="DOE Joint Genome Institute"/>
            <consortium name="Mycorrhizal Genomics Consortium"/>
            <person name="Kohler A."/>
            <person name="Kuo A."/>
            <person name="Nagy L.G."/>
            <person name="Floudas D."/>
            <person name="Copeland A."/>
            <person name="Barry K.W."/>
            <person name="Cichocki N."/>
            <person name="Veneault-Fourrey C."/>
            <person name="LaButti K."/>
            <person name="Lindquist E.A."/>
            <person name="Lipzen A."/>
            <person name="Lundell T."/>
            <person name="Morin E."/>
            <person name="Murat C."/>
            <person name="Riley R."/>
            <person name="Ohm R."/>
            <person name="Sun H."/>
            <person name="Tunlid A."/>
            <person name="Henrissat B."/>
            <person name="Grigoriev I.V."/>
            <person name="Hibbett D.S."/>
            <person name="Martin F."/>
        </authorList>
    </citation>
    <scope>NUCLEOTIDE SEQUENCE [LARGE SCALE GENOMIC DNA]</scope>
    <source>
        <strain evidence="2">h7</strain>
    </source>
</reference>
<name>A0A0C3BUK5_HEBCY</name>
<dbReference type="HOGENOM" id="CLU_1768314_0_0_1"/>
<dbReference type="Proteomes" id="UP000053424">
    <property type="component" value="Unassembled WGS sequence"/>
</dbReference>
<dbReference type="OrthoDB" id="3127851at2759"/>
<keyword evidence="2" id="KW-1185">Reference proteome</keyword>
<dbReference type="EMBL" id="KN831815">
    <property type="protein sequence ID" value="KIM35744.1"/>
    <property type="molecule type" value="Genomic_DNA"/>
</dbReference>
<proteinExistence type="predicted"/>
<reference evidence="1 2" key="1">
    <citation type="submission" date="2014-04" db="EMBL/GenBank/DDBJ databases">
        <authorList>
            <consortium name="DOE Joint Genome Institute"/>
            <person name="Kuo A."/>
            <person name="Gay G."/>
            <person name="Dore J."/>
            <person name="Kohler A."/>
            <person name="Nagy L.G."/>
            <person name="Floudas D."/>
            <person name="Copeland A."/>
            <person name="Barry K.W."/>
            <person name="Cichocki N."/>
            <person name="Veneault-Fourrey C."/>
            <person name="LaButti K."/>
            <person name="Lindquist E.A."/>
            <person name="Lipzen A."/>
            <person name="Lundell T."/>
            <person name="Morin E."/>
            <person name="Murat C."/>
            <person name="Sun H."/>
            <person name="Tunlid A."/>
            <person name="Henrissat B."/>
            <person name="Grigoriev I.V."/>
            <person name="Hibbett D.S."/>
            <person name="Martin F."/>
            <person name="Nordberg H.P."/>
            <person name="Cantor M.N."/>
            <person name="Hua S.X."/>
        </authorList>
    </citation>
    <scope>NUCLEOTIDE SEQUENCE [LARGE SCALE GENOMIC DNA]</scope>
    <source>
        <strain evidence="2">h7</strain>
    </source>
</reference>
<evidence type="ECO:0000313" key="2">
    <source>
        <dbReference type="Proteomes" id="UP000053424"/>
    </source>
</evidence>
<protein>
    <submittedName>
        <fullName evidence="1">Uncharacterized protein</fullName>
    </submittedName>
</protein>
<accession>A0A0C3BUK5</accession>
<dbReference type="AlphaFoldDB" id="A0A0C3BUK5"/>
<organism evidence="1 2">
    <name type="scientific">Hebeloma cylindrosporum</name>
    <dbReference type="NCBI Taxonomy" id="76867"/>
    <lineage>
        <taxon>Eukaryota</taxon>
        <taxon>Fungi</taxon>
        <taxon>Dikarya</taxon>
        <taxon>Basidiomycota</taxon>
        <taxon>Agaricomycotina</taxon>
        <taxon>Agaricomycetes</taxon>
        <taxon>Agaricomycetidae</taxon>
        <taxon>Agaricales</taxon>
        <taxon>Agaricineae</taxon>
        <taxon>Hymenogastraceae</taxon>
        <taxon>Hebeloma</taxon>
    </lineage>
</organism>
<evidence type="ECO:0000313" key="1">
    <source>
        <dbReference type="EMBL" id="KIM35744.1"/>
    </source>
</evidence>
<sequence length="147" mass="16626">MSSIFEYFVSSSSIQSPEFQALLDRNSRISLSGVETPPPEATTIVIVRKANGPLRIEKRTLRSNGHHVANKFYSRDDVLQAARHVVVDESPDLDFDHLAVTALKWTRGILNYHSARALLDCWTWVMLLQTHTLHPSSRNLTPHLVLV</sequence>